<sequence length="88" mass="10114">MSNSLREFYKELNINHKVTSVEHPQTNEQVKVANKIILGELRKRLGRGVTDAMILVEIEESLLRRINFDLENNANAIQVDLNLVEKAK</sequence>
<organism evidence="1 2">
    <name type="scientific">Mucuna pruriens</name>
    <name type="common">Velvet bean</name>
    <name type="synonym">Dolichos pruriens</name>
    <dbReference type="NCBI Taxonomy" id="157652"/>
    <lineage>
        <taxon>Eukaryota</taxon>
        <taxon>Viridiplantae</taxon>
        <taxon>Streptophyta</taxon>
        <taxon>Embryophyta</taxon>
        <taxon>Tracheophyta</taxon>
        <taxon>Spermatophyta</taxon>
        <taxon>Magnoliopsida</taxon>
        <taxon>eudicotyledons</taxon>
        <taxon>Gunneridae</taxon>
        <taxon>Pentapetalae</taxon>
        <taxon>rosids</taxon>
        <taxon>fabids</taxon>
        <taxon>Fabales</taxon>
        <taxon>Fabaceae</taxon>
        <taxon>Papilionoideae</taxon>
        <taxon>50 kb inversion clade</taxon>
        <taxon>NPAAA clade</taxon>
        <taxon>indigoferoid/millettioid clade</taxon>
        <taxon>Phaseoleae</taxon>
        <taxon>Mucuna</taxon>
    </lineage>
</organism>
<dbReference type="InterPro" id="IPR036397">
    <property type="entry name" value="RNaseH_sf"/>
</dbReference>
<dbReference type="Gene3D" id="3.30.420.10">
    <property type="entry name" value="Ribonuclease H-like superfamily/Ribonuclease H"/>
    <property type="match status" value="1"/>
</dbReference>
<name>A0A371IIJ2_MUCPR</name>
<dbReference type="GO" id="GO:0003676">
    <property type="term" value="F:nucleic acid binding"/>
    <property type="evidence" value="ECO:0007669"/>
    <property type="project" value="InterPro"/>
</dbReference>
<proteinExistence type="predicted"/>
<feature type="non-terminal residue" evidence="1">
    <location>
        <position position="1"/>
    </location>
</feature>
<evidence type="ECO:0008006" key="3">
    <source>
        <dbReference type="Google" id="ProtNLM"/>
    </source>
</evidence>
<evidence type="ECO:0000313" key="2">
    <source>
        <dbReference type="Proteomes" id="UP000257109"/>
    </source>
</evidence>
<comment type="caution">
    <text evidence="1">The sequence shown here is derived from an EMBL/GenBank/DDBJ whole genome shotgun (WGS) entry which is preliminary data.</text>
</comment>
<reference evidence="1" key="1">
    <citation type="submission" date="2018-05" db="EMBL/GenBank/DDBJ databases">
        <title>Draft genome of Mucuna pruriens seed.</title>
        <authorList>
            <person name="Nnadi N.E."/>
            <person name="Vos R."/>
            <person name="Hasami M.H."/>
            <person name="Devisetty U.K."/>
            <person name="Aguiy J.C."/>
        </authorList>
    </citation>
    <scope>NUCLEOTIDE SEQUENCE [LARGE SCALE GENOMIC DNA]</scope>
    <source>
        <strain evidence="1">JCA_2017</strain>
    </source>
</reference>
<dbReference type="EMBL" id="QJKJ01000009">
    <property type="protein sequence ID" value="RDY14818.1"/>
    <property type="molecule type" value="Genomic_DNA"/>
</dbReference>
<keyword evidence="2" id="KW-1185">Reference proteome</keyword>
<protein>
    <recommendedName>
        <fullName evidence="3">Integrase catalytic domain-containing protein</fullName>
    </recommendedName>
</protein>
<dbReference type="InterPro" id="IPR012337">
    <property type="entry name" value="RNaseH-like_sf"/>
</dbReference>
<dbReference type="SUPFAM" id="SSF53098">
    <property type="entry name" value="Ribonuclease H-like"/>
    <property type="match status" value="1"/>
</dbReference>
<dbReference type="Proteomes" id="UP000257109">
    <property type="component" value="Unassembled WGS sequence"/>
</dbReference>
<dbReference type="AlphaFoldDB" id="A0A371IIJ2"/>
<accession>A0A371IIJ2</accession>
<gene>
    <name evidence="1" type="ORF">CR513_00053</name>
</gene>
<evidence type="ECO:0000313" key="1">
    <source>
        <dbReference type="EMBL" id="RDY14818.1"/>
    </source>
</evidence>
<dbReference type="OrthoDB" id="1739513at2759"/>